<dbReference type="Pfam" id="PF13426">
    <property type="entry name" value="PAS_9"/>
    <property type="match status" value="1"/>
</dbReference>
<evidence type="ECO:0000256" key="9">
    <source>
        <dbReference type="ARBA" id="ARBA00059827"/>
    </source>
</evidence>
<evidence type="ECO:0000313" key="14">
    <source>
        <dbReference type="EMBL" id="MBB4839830.1"/>
    </source>
</evidence>
<dbReference type="Gene3D" id="1.10.287.130">
    <property type="match status" value="1"/>
</dbReference>
<dbReference type="CDD" id="cd00082">
    <property type="entry name" value="HisKA"/>
    <property type="match status" value="1"/>
</dbReference>
<dbReference type="InterPro" id="IPR003661">
    <property type="entry name" value="HisK_dim/P_dom"/>
</dbReference>
<dbReference type="InterPro" id="IPR005467">
    <property type="entry name" value="His_kinase_dom"/>
</dbReference>
<feature type="domain" description="Histidine kinase" evidence="11">
    <location>
        <begin position="285"/>
        <end position="500"/>
    </location>
</feature>
<keyword evidence="4 14" id="KW-0808">Transferase</keyword>
<dbReference type="PROSITE" id="PS50113">
    <property type="entry name" value="PAC"/>
    <property type="match status" value="2"/>
</dbReference>
<comment type="function">
    <text evidence="9">Putative oxygen sensor; modulates the activity of FixJ, a transcriptional activator of nitrogen fixation fixK gene. FixL probably acts as a kinase that phosphorylates FixJ.</text>
</comment>
<organism evidence="14 15">
    <name type="scientific">Sphingomonas kyeonggiensis</name>
    <dbReference type="NCBI Taxonomy" id="1268553"/>
    <lineage>
        <taxon>Bacteria</taxon>
        <taxon>Pseudomonadati</taxon>
        <taxon>Pseudomonadota</taxon>
        <taxon>Alphaproteobacteria</taxon>
        <taxon>Sphingomonadales</taxon>
        <taxon>Sphingomonadaceae</taxon>
        <taxon>Sphingomonas</taxon>
    </lineage>
</organism>
<feature type="domain" description="PAC" evidence="13">
    <location>
        <begin position="85"/>
        <end position="137"/>
    </location>
</feature>
<dbReference type="GO" id="GO:0000155">
    <property type="term" value="F:phosphorelay sensor kinase activity"/>
    <property type="evidence" value="ECO:0007669"/>
    <property type="project" value="InterPro"/>
</dbReference>
<dbReference type="InterPro" id="IPR000700">
    <property type="entry name" value="PAS-assoc_C"/>
</dbReference>
<evidence type="ECO:0000256" key="5">
    <source>
        <dbReference type="ARBA" id="ARBA00022741"/>
    </source>
</evidence>
<dbReference type="FunFam" id="3.30.450.20:FF:000060">
    <property type="entry name" value="Sensor protein FixL"/>
    <property type="match status" value="1"/>
</dbReference>
<evidence type="ECO:0000256" key="2">
    <source>
        <dbReference type="ARBA" id="ARBA00012438"/>
    </source>
</evidence>
<evidence type="ECO:0000256" key="1">
    <source>
        <dbReference type="ARBA" id="ARBA00000085"/>
    </source>
</evidence>
<dbReference type="RefSeq" id="WP_184168371.1">
    <property type="nucleotide sequence ID" value="NZ_JACHLN010000003.1"/>
</dbReference>
<keyword evidence="5" id="KW-0547">Nucleotide-binding</keyword>
<comment type="catalytic activity">
    <reaction evidence="1">
        <text>ATP + protein L-histidine = ADP + protein N-phospho-L-histidine.</text>
        <dbReference type="EC" id="2.7.13.3"/>
    </reaction>
</comment>
<dbReference type="EMBL" id="JACHLN010000003">
    <property type="protein sequence ID" value="MBB4839830.1"/>
    <property type="molecule type" value="Genomic_DNA"/>
</dbReference>
<protein>
    <recommendedName>
        <fullName evidence="10">Sensor protein FixL</fullName>
        <ecNumber evidence="2">2.7.13.3</ecNumber>
    </recommendedName>
</protein>
<dbReference type="PROSITE" id="PS50109">
    <property type="entry name" value="HIS_KIN"/>
    <property type="match status" value="1"/>
</dbReference>
<evidence type="ECO:0000259" key="11">
    <source>
        <dbReference type="PROSITE" id="PS50109"/>
    </source>
</evidence>
<dbReference type="GO" id="GO:0005524">
    <property type="term" value="F:ATP binding"/>
    <property type="evidence" value="ECO:0007669"/>
    <property type="project" value="UniProtKB-KW"/>
</dbReference>
<feature type="domain" description="PAS" evidence="12">
    <location>
        <begin position="10"/>
        <end position="56"/>
    </location>
</feature>
<reference evidence="14 15" key="1">
    <citation type="submission" date="2020-08" db="EMBL/GenBank/DDBJ databases">
        <title>Functional genomics of gut bacteria from endangered species of beetles.</title>
        <authorList>
            <person name="Carlos-Shanley C."/>
        </authorList>
    </citation>
    <scope>NUCLEOTIDE SEQUENCE [LARGE SCALE GENOMIC DNA]</scope>
    <source>
        <strain evidence="14 15">S00224</strain>
    </source>
</reference>
<evidence type="ECO:0000256" key="7">
    <source>
        <dbReference type="ARBA" id="ARBA00022840"/>
    </source>
</evidence>
<feature type="domain" description="PAS" evidence="12">
    <location>
        <begin position="138"/>
        <end position="191"/>
    </location>
</feature>
<dbReference type="Pfam" id="PF00512">
    <property type="entry name" value="HisKA"/>
    <property type="match status" value="1"/>
</dbReference>
<dbReference type="SMART" id="SM00091">
    <property type="entry name" value="PAS"/>
    <property type="match status" value="2"/>
</dbReference>
<dbReference type="SUPFAM" id="SSF47384">
    <property type="entry name" value="Homodimeric domain of signal transducing histidine kinase"/>
    <property type="match status" value="1"/>
</dbReference>
<dbReference type="InterPro" id="IPR036890">
    <property type="entry name" value="HATPase_C_sf"/>
</dbReference>
<dbReference type="GO" id="GO:0006355">
    <property type="term" value="P:regulation of DNA-templated transcription"/>
    <property type="evidence" value="ECO:0007669"/>
    <property type="project" value="InterPro"/>
</dbReference>
<dbReference type="PANTHER" id="PTHR43065:SF10">
    <property type="entry name" value="PEROXIDE STRESS-ACTIVATED HISTIDINE KINASE MAK3"/>
    <property type="match status" value="1"/>
</dbReference>
<dbReference type="NCBIfam" id="TIGR00229">
    <property type="entry name" value="sensory_box"/>
    <property type="match status" value="2"/>
</dbReference>
<evidence type="ECO:0000256" key="10">
    <source>
        <dbReference type="ARBA" id="ARBA00070616"/>
    </source>
</evidence>
<dbReference type="SMART" id="SM00387">
    <property type="entry name" value="HATPase_c"/>
    <property type="match status" value="1"/>
</dbReference>
<dbReference type="PRINTS" id="PR00344">
    <property type="entry name" value="BCTRLSENSOR"/>
</dbReference>
<keyword evidence="6 14" id="KW-0418">Kinase</keyword>
<name>A0A7W7K3S5_9SPHN</name>
<dbReference type="EC" id="2.7.13.3" evidence="2"/>
<dbReference type="Gene3D" id="3.30.450.20">
    <property type="entry name" value="PAS domain"/>
    <property type="match status" value="2"/>
</dbReference>
<comment type="caution">
    <text evidence="14">The sequence shown here is derived from an EMBL/GenBank/DDBJ whole genome shotgun (WGS) entry which is preliminary data.</text>
</comment>
<evidence type="ECO:0000259" key="13">
    <source>
        <dbReference type="PROSITE" id="PS50113"/>
    </source>
</evidence>
<dbReference type="Gene3D" id="6.10.250.2580">
    <property type="match status" value="1"/>
</dbReference>
<dbReference type="SUPFAM" id="SSF55874">
    <property type="entry name" value="ATPase domain of HSP90 chaperone/DNA topoisomerase II/histidine kinase"/>
    <property type="match status" value="1"/>
</dbReference>
<evidence type="ECO:0000256" key="4">
    <source>
        <dbReference type="ARBA" id="ARBA00022679"/>
    </source>
</evidence>
<evidence type="ECO:0000313" key="15">
    <source>
        <dbReference type="Proteomes" id="UP000575241"/>
    </source>
</evidence>
<dbReference type="PANTHER" id="PTHR43065">
    <property type="entry name" value="SENSOR HISTIDINE KINASE"/>
    <property type="match status" value="1"/>
</dbReference>
<dbReference type="CDD" id="cd00130">
    <property type="entry name" value="PAS"/>
    <property type="match status" value="2"/>
</dbReference>
<dbReference type="InterPro" id="IPR036097">
    <property type="entry name" value="HisK_dim/P_sf"/>
</dbReference>
<keyword evidence="8" id="KW-0902">Two-component regulatory system</keyword>
<dbReference type="PROSITE" id="PS50112">
    <property type="entry name" value="PAS"/>
    <property type="match status" value="2"/>
</dbReference>
<evidence type="ECO:0000256" key="6">
    <source>
        <dbReference type="ARBA" id="ARBA00022777"/>
    </source>
</evidence>
<gene>
    <name evidence="14" type="ORF">HNP52_002922</name>
</gene>
<dbReference type="Gene3D" id="3.30.565.10">
    <property type="entry name" value="Histidine kinase-like ATPase, C-terminal domain"/>
    <property type="match status" value="1"/>
</dbReference>
<dbReference type="SUPFAM" id="SSF55785">
    <property type="entry name" value="PYP-like sensor domain (PAS domain)"/>
    <property type="match status" value="2"/>
</dbReference>
<dbReference type="InterPro" id="IPR004358">
    <property type="entry name" value="Sig_transdc_His_kin-like_C"/>
</dbReference>
<evidence type="ECO:0000256" key="8">
    <source>
        <dbReference type="ARBA" id="ARBA00023012"/>
    </source>
</evidence>
<evidence type="ECO:0000259" key="12">
    <source>
        <dbReference type="PROSITE" id="PS50112"/>
    </source>
</evidence>
<accession>A0A7W7K3S5</accession>
<dbReference type="InterPro" id="IPR013767">
    <property type="entry name" value="PAS_fold"/>
</dbReference>
<keyword evidence="7" id="KW-0067">ATP-binding</keyword>
<dbReference type="Pfam" id="PF00989">
    <property type="entry name" value="PAS"/>
    <property type="match status" value="1"/>
</dbReference>
<dbReference type="Pfam" id="PF02518">
    <property type="entry name" value="HATPase_c"/>
    <property type="match status" value="1"/>
</dbReference>
<proteinExistence type="predicted"/>
<dbReference type="Proteomes" id="UP000575241">
    <property type="component" value="Unassembled WGS sequence"/>
</dbReference>
<keyword evidence="15" id="KW-1185">Reference proteome</keyword>
<dbReference type="InterPro" id="IPR000014">
    <property type="entry name" value="PAS"/>
</dbReference>
<dbReference type="SMART" id="SM00388">
    <property type="entry name" value="HisKA"/>
    <property type="match status" value="1"/>
</dbReference>
<dbReference type="AlphaFoldDB" id="A0A7W7K3S5"/>
<dbReference type="InterPro" id="IPR035965">
    <property type="entry name" value="PAS-like_dom_sf"/>
</dbReference>
<evidence type="ECO:0000256" key="3">
    <source>
        <dbReference type="ARBA" id="ARBA00022553"/>
    </source>
</evidence>
<feature type="domain" description="PAC" evidence="13">
    <location>
        <begin position="206"/>
        <end position="265"/>
    </location>
</feature>
<keyword evidence="3" id="KW-0597">Phosphoprotein</keyword>
<sequence>MIGAESSYGIAEDLALFVRGATDRAVFITDAGGRITTWLQGAETLLGWSVLEAIGQPVSFFYSANDVIAGQPALDLATAAEAGPQRIEAWRVRKDGSEFAAESTIIALRNSDRSLRGFGVSVVDITPRRAAEQALAHSELHVRSILATVPSAMVVIDEQGIMLSFSSAAERLFGWSEQDVIGRNVKMLMPNPDHDRHDQYLARYRATGERRIIGIGRIIVAQRRDGTQFPMELSVGEASSAGRRIFTGFIRDLTEQQRAEFKLQELQSELIHVARVSAMGTMASTLAHELNQPLTAIANYVFAAKDLLERDGPQPLDMLSEAVGEAAKEALRAGQIVRRLRDFVARGEVEQRVEDLPKMIDEAARLALMGANERGIRTKFEIDPTIHRVIADRVQIQQVIVNLLRNAVEAIGTREVREIVVRAARDAQGMVRVSVADTGCGIDPAVREQLFEAFASTKEQGMGLGLSICRTIVEAHGGRIWAEPASGGGTIFQFTISSVDEADINE</sequence>
<dbReference type="InterPro" id="IPR003594">
    <property type="entry name" value="HATPase_dom"/>
</dbReference>